<evidence type="ECO:0000313" key="1">
    <source>
        <dbReference type="EMBL" id="DAF52312.1"/>
    </source>
</evidence>
<accession>A0A8S5SN20</accession>
<sequence>MSRKIAQVFQDFYDSEVKRAYGDVSKLQDKVYTNGRIVGKRVAFRKKGKGMATQHIPGADVTAMNVDYNQVWCDLEDWEAYDYVDKFDMKKVNFSEITELAEVAADCLGLRIDQIIIDKMAAGYDTAKMKVGTTNTALTVAVLVDASSKLNANGVPSEERYFAHSAQQLADLLKTTEATSDDYNTVKALVNGSLDSYMGFKFVLIASRDEGGLPTSGNDVTGFCWHKRAMGFSKAQDLETSMDWIPEKKAYLVGGDFSAGAVVIDDRGIVGVISKKGA</sequence>
<dbReference type="Pfam" id="PF19821">
    <property type="entry name" value="Phage_capsid_2"/>
    <property type="match status" value="1"/>
</dbReference>
<dbReference type="InterPro" id="IPR045565">
    <property type="entry name" value="Phage_capsid_2"/>
</dbReference>
<proteinExistence type="predicted"/>
<protein>
    <submittedName>
        <fullName evidence="1">Major capsid protein</fullName>
    </submittedName>
</protein>
<dbReference type="EMBL" id="BK032632">
    <property type="protein sequence ID" value="DAF52312.1"/>
    <property type="molecule type" value="Genomic_DNA"/>
</dbReference>
<organism evidence="1">
    <name type="scientific">Siphoviridae sp. ct7Qv4</name>
    <dbReference type="NCBI Taxonomy" id="2827786"/>
    <lineage>
        <taxon>Viruses</taxon>
        <taxon>Duplodnaviria</taxon>
        <taxon>Heunggongvirae</taxon>
        <taxon>Uroviricota</taxon>
        <taxon>Caudoviricetes</taxon>
    </lineage>
</organism>
<reference evidence="1" key="1">
    <citation type="journal article" date="2021" name="Proc. Natl. Acad. Sci. U.S.A.">
        <title>A Catalog of Tens of Thousands of Viruses from Human Metagenomes Reveals Hidden Associations with Chronic Diseases.</title>
        <authorList>
            <person name="Tisza M.J."/>
            <person name="Buck C.B."/>
        </authorList>
    </citation>
    <scope>NUCLEOTIDE SEQUENCE</scope>
    <source>
        <strain evidence="1">Ct7Qv4</strain>
    </source>
</reference>
<name>A0A8S5SN20_9CAUD</name>